<reference evidence="4" key="1">
    <citation type="journal article" date="2018" name="Gigascience">
        <title>Genome assembly of the Pink Ipe (Handroanthus impetiginosus, Bignoniaceae), a highly valued, ecologically keystone Neotropical timber forest tree.</title>
        <authorList>
            <person name="Silva-Junior O.B."/>
            <person name="Grattapaglia D."/>
            <person name="Novaes E."/>
            <person name="Collevatti R.G."/>
        </authorList>
    </citation>
    <scope>NUCLEOTIDE SEQUENCE [LARGE SCALE GENOMIC DNA]</scope>
    <source>
        <strain evidence="4">cv. UFG-1</strain>
    </source>
</reference>
<name>A0A2G9I9C1_9LAMI</name>
<feature type="region of interest" description="Disordered" evidence="1">
    <location>
        <begin position="41"/>
        <end position="65"/>
    </location>
</feature>
<comment type="caution">
    <text evidence="3">The sequence shown here is derived from an EMBL/GenBank/DDBJ whole genome shotgun (WGS) entry which is preliminary data.</text>
</comment>
<accession>A0A2G9I9C1</accession>
<feature type="compositionally biased region" description="Basic and acidic residues" evidence="1">
    <location>
        <begin position="53"/>
        <end position="65"/>
    </location>
</feature>
<dbReference type="GO" id="GO:0016787">
    <property type="term" value="F:hydrolase activity"/>
    <property type="evidence" value="ECO:0007669"/>
    <property type="project" value="UniProtKB-KW"/>
</dbReference>
<dbReference type="Proteomes" id="UP000231279">
    <property type="component" value="Unassembled WGS sequence"/>
</dbReference>
<proteinExistence type="predicted"/>
<keyword evidence="3" id="KW-0347">Helicase</keyword>
<dbReference type="AlphaFoldDB" id="A0A2G9I9C1"/>
<feature type="region of interest" description="Disordered" evidence="1">
    <location>
        <begin position="1"/>
        <end position="26"/>
    </location>
</feature>
<dbReference type="EC" id="3.6.4.13" evidence="3"/>
<evidence type="ECO:0000313" key="3">
    <source>
        <dbReference type="EMBL" id="PIN26357.1"/>
    </source>
</evidence>
<gene>
    <name evidence="3" type="ORF">CDL12_00889</name>
</gene>
<keyword evidence="3" id="KW-0378">Hydrolase</keyword>
<dbReference type="STRING" id="429701.A0A2G9I9C1"/>
<keyword evidence="4" id="KW-1185">Reference proteome</keyword>
<dbReference type="Pfam" id="PF04438">
    <property type="entry name" value="zf-HIT"/>
    <property type="match status" value="1"/>
</dbReference>
<dbReference type="EMBL" id="NKXS01000103">
    <property type="protein sequence ID" value="PIN26357.1"/>
    <property type="molecule type" value="Genomic_DNA"/>
</dbReference>
<dbReference type="PANTHER" id="PTHR48453:SF1">
    <property type="entry name" value="CCHC-TYPE DOMAIN-CONTAINING PROTEIN"/>
    <property type="match status" value="1"/>
</dbReference>
<dbReference type="OrthoDB" id="10070154at2759"/>
<dbReference type="GO" id="GO:0003724">
    <property type="term" value="F:RNA helicase activity"/>
    <property type="evidence" value="ECO:0007669"/>
    <property type="project" value="UniProtKB-EC"/>
</dbReference>
<evidence type="ECO:0000313" key="4">
    <source>
        <dbReference type="Proteomes" id="UP000231279"/>
    </source>
</evidence>
<protein>
    <submittedName>
        <fullName evidence="3">RNA helicase</fullName>
        <ecNumber evidence="3">3.6.4.13</ecNumber>
    </submittedName>
</protein>
<dbReference type="Gene3D" id="3.30.60.220">
    <property type="match status" value="1"/>
</dbReference>
<evidence type="ECO:0000256" key="1">
    <source>
        <dbReference type="SAM" id="MobiDB-lite"/>
    </source>
</evidence>
<feature type="domain" description="HIT-type" evidence="2">
    <location>
        <begin position="98"/>
        <end position="125"/>
    </location>
</feature>
<evidence type="ECO:0000259" key="2">
    <source>
        <dbReference type="Pfam" id="PF04438"/>
    </source>
</evidence>
<dbReference type="InterPro" id="IPR007529">
    <property type="entry name" value="Znf_HIT"/>
</dbReference>
<keyword evidence="3" id="KW-0067">ATP-binding</keyword>
<sequence length="197" mass="22279">MSHQEYIEKLRKEADSSQPYEELTSDVLESSSSALNLVGYESDRSTSAECEEDHGQLRNSEEKLNSGKGMEYFPVSAGVEEADRIKTQFELRYPAPGEPVCVMCGKYGEYICNETDDDICSIECKAELLQTIKVQQVPKSGQVLVGPFPEHRCTLEVSESGGDTWDYDRHRWSRKISGLCTYKCWKCQKPGRIDISL</sequence>
<dbReference type="CDD" id="cd23022">
    <property type="entry name" value="zf-HIT_DDX59"/>
    <property type="match status" value="1"/>
</dbReference>
<organism evidence="3 4">
    <name type="scientific">Handroanthus impetiginosus</name>
    <dbReference type="NCBI Taxonomy" id="429701"/>
    <lineage>
        <taxon>Eukaryota</taxon>
        <taxon>Viridiplantae</taxon>
        <taxon>Streptophyta</taxon>
        <taxon>Embryophyta</taxon>
        <taxon>Tracheophyta</taxon>
        <taxon>Spermatophyta</taxon>
        <taxon>Magnoliopsida</taxon>
        <taxon>eudicotyledons</taxon>
        <taxon>Gunneridae</taxon>
        <taxon>Pentapetalae</taxon>
        <taxon>asterids</taxon>
        <taxon>lamiids</taxon>
        <taxon>Lamiales</taxon>
        <taxon>Bignoniaceae</taxon>
        <taxon>Crescentiina</taxon>
        <taxon>Tabebuia alliance</taxon>
        <taxon>Handroanthus</taxon>
    </lineage>
</organism>
<keyword evidence="3" id="KW-0547">Nucleotide-binding</keyword>
<feature type="compositionally biased region" description="Basic and acidic residues" evidence="1">
    <location>
        <begin position="1"/>
        <end position="15"/>
    </location>
</feature>
<dbReference type="PANTHER" id="PTHR48453">
    <property type="entry name" value="CCHC-TYPE DOMAIN-CONTAINING PROTEIN"/>
    <property type="match status" value="1"/>
</dbReference>